<dbReference type="OrthoDB" id="342730at2759"/>
<keyword evidence="6" id="KW-1185">Reference proteome</keyword>
<dbReference type="Gene3D" id="3.30.40.10">
    <property type="entry name" value="Zinc/RING finger domain, C3HC4 (zinc finger)"/>
    <property type="match status" value="1"/>
</dbReference>
<dbReference type="SMART" id="SM00336">
    <property type="entry name" value="BBOX"/>
    <property type="match status" value="1"/>
</dbReference>
<dbReference type="CDD" id="cd05819">
    <property type="entry name" value="NHL"/>
    <property type="match status" value="1"/>
</dbReference>
<evidence type="ECO:0000256" key="3">
    <source>
        <dbReference type="ARBA" id="ARBA00022771"/>
    </source>
</evidence>
<dbReference type="SUPFAM" id="SSF57850">
    <property type="entry name" value="RING/U-box"/>
    <property type="match status" value="1"/>
</dbReference>
<dbReference type="InterPro" id="IPR011042">
    <property type="entry name" value="6-blade_b-propeller_TolB-like"/>
</dbReference>
<evidence type="ECO:0000256" key="4">
    <source>
        <dbReference type="ARBA" id="ARBA00022833"/>
    </source>
</evidence>
<dbReference type="GO" id="GO:0061630">
    <property type="term" value="F:ubiquitin protein ligase activity"/>
    <property type="evidence" value="ECO:0007669"/>
    <property type="project" value="TreeGrafter"/>
</dbReference>
<dbReference type="EMBL" id="CAIIXF020000001">
    <property type="protein sequence ID" value="CAH1773331.1"/>
    <property type="molecule type" value="Genomic_DNA"/>
</dbReference>
<dbReference type="SUPFAM" id="SSF101898">
    <property type="entry name" value="NHL repeat"/>
    <property type="match status" value="1"/>
</dbReference>
<keyword evidence="4" id="KW-0862">Zinc</keyword>
<evidence type="ECO:0000313" key="6">
    <source>
        <dbReference type="Proteomes" id="UP000749559"/>
    </source>
</evidence>
<dbReference type="Gene3D" id="3.30.160.60">
    <property type="entry name" value="Classic Zinc Finger"/>
    <property type="match status" value="1"/>
</dbReference>
<dbReference type="PROSITE" id="PS50119">
    <property type="entry name" value="ZF_BBOX"/>
    <property type="match status" value="1"/>
</dbReference>
<dbReference type="PANTHER" id="PTHR24104:SF57">
    <property type="entry name" value="BEE-MILK PROTEIN"/>
    <property type="match status" value="1"/>
</dbReference>
<gene>
    <name evidence="5" type="ORF">OFUS_LOCUS944</name>
</gene>
<dbReference type="AlphaFoldDB" id="A0A8J1U9Q8"/>
<comment type="caution">
    <text evidence="5">The sequence shown here is derived from an EMBL/GenBank/DDBJ whole genome shotgun (WGS) entry which is preliminary data.</text>
</comment>
<reference evidence="5" key="1">
    <citation type="submission" date="2022-03" db="EMBL/GenBank/DDBJ databases">
        <authorList>
            <person name="Martin C."/>
        </authorList>
    </citation>
    <scope>NUCLEOTIDE SEQUENCE</scope>
</reference>
<evidence type="ECO:0000256" key="2">
    <source>
        <dbReference type="ARBA" id="ARBA00022737"/>
    </source>
</evidence>
<accession>A0A8J1U9Q8</accession>
<evidence type="ECO:0000256" key="1">
    <source>
        <dbReference type="ARBA" id="ARBA00022723"/>
    </source>
</evidence>
<dbReference type="Proteomes" id="UP000749559">
    <property type="component" value="Unassembled WGS sequence"/>
</dbReference>
<name>A0A8J1U9Q8_OWEFU</name>
<protein>
    <submittedName>
        <fullName evidence="5">Uncharacterized protein</fullName>
    </submittedName>
</protein>
<dbReference type="SMART" id="SM00184">
    <property type="entry name" value="RING"/>
    <property type="match status" value="1"/>
</dbReference>
<dbReference type="Pfam" id="PF13639">
    <property type="entry name" value="zf-RING_2"/>
    <property type="match status" value="1"/>
</dbReference>
<dbReference type="SUPFAM" id="SSF57845">
    <property type="entry name" value="B-box zinc-binding domain"/>
    <property type="match status" value="1"/>
</dbReference>
<dbReference type="Gene3D" id="2.120.10.30">
    <property type="entry name" value="TolB, C-terminal domain"/>
    <property type="match status" value="2"/>
</dbReference>
<dbReference type="InterPro" id="IPR001258">
    <property type="entry name" value="NHL_repeat"/>
</dbReference>
<dbReference type="InterPro" id="IPR050952">
    <property type="entry name" value="TRIM-NHL_E3_ligases"/>
</dbReference>
<keyword evidence="1" id="KW-0479">Metal-binding</keyword>
<dbReference type="InterPro" id="IPR017868">
    <property type="entry name" value="Filamin/ABP280_repeat-like"/>
</dbReference>
<dbReference type="Pfam" id="PF01436">
    <property type="entry name" value="NHL"/>
    <property type="match status" value="3"/>
</dbReference>
<dbReference type="PROSITE" id="PS50089">
    <property type="entry name" value="ZF_RING_2"/>
    <property type="match status" value="1"/>
</dbReference>
<dbReference type="GO" id="GO:0000209">
    <property type="term" value="P:protein polyubiquitination"/>
    <property type="evidence" value="ECO:0007669"/>
    <property type="project" value="TreeGrafter"/>
</dbReference>
<dbReference type="GO" id="GO:0043161">
    <property type="term" value="P:proteasome-mediated ubiquitin-dependent protein catabolic process"/>
    <property type="evidence" value="ECO:0007669"/>
    <property type="project" value="TreeGrafter"/>
</dbReference>
<proteinExistence type="predicted"/>
<dbReference type="PANTHER" id="PTHR24104">
    <property type="entry name" value="E3 UBIQUITIN-PROTEIN LIGASE NHLRC1-RELATED"/>
    <property type="match status" value="1"/>
</dbReference>
<dbReference type="Pfam" id="PF00643">
    <property type="entry name" value="zf-B_box"/>
    <property type="match status" value="1"/>
</dbReference>
<dbReference type="GO" id="GO:0008270">
    <property type="term" value="F:zinc ion binding"/>
    <property type="evidence" value="ECO:0007669"/>
    <property type="project" value="UniProtKB-KW"/>
</dbReference>
<organism evidence="5 6">
    <name type="scientific">Owenia fusiformis</name>
    <name type="common">Polychaete worm</name>
    <dbReference type="NCBI Taxonomy" id="6347"/>
    <lineage>
        <taxon>Eukaryota</taxon>
        <taxon>Metazoa</taxon>
        <taxon>Spiralia</taxon>
        <taxon>Lophotrochozoa</taxon>
        <taxon>Annelida</taxon>
        <taxon>Polychaeta</taxon>
        <taxon>Sedentaria</taxon>
        <taxon>Canalipalpata</taxon>
        <taxon>Sabellida</taxon>
        <taxon>Oweniida</taxon>
        <taxon>Oweniidae</taxon>
        <taxon>Owenia</taxon>
    </lineage>
</organism>
<keyword evidence="3" id="KW-0863">Zinc-finger</keyword>
<keyword evidence="2" id="KW-0677">Repeat</keyword>
<evidence type="ECO:0000313" key="5">
    <source>
        <dbReference type="EMBL" id="CAH1773331.1"/>
    </source>
</evidence>
<dbReference type="PROSITE" id="PS51125">
    <property type="entry name" value="NHL"/>
    <property type="match status" value="3"/>
</dbReference>
<dbReference type="InterPro" id="IPR000315">
    <property type="entry name" value="Znf_B-box"/>
</dbReference>
<dbReference type="InterPro" id="IPR013083">
    <property type="entry name" value="Znf_RING/FYVE/PHD"/>
</dbReference>
<dbReference type="PROSITE" id="PS50194">
    <property type="entry name" value="FILAMIN_REPEAT"/>
    <property type="match status" value="1"/>
</dbReference>
<dbReference type="InterPro" id="IPR001841">
    <property type="entry name" value="Znf_RING"/>
</dbReference>
<sequence length="677" mass="74960">MSRLSPDVAEEGGSFSSCSICMHDYDDREHQPKLLPCQHGHSYCKTCLVRLLGTKNFIHCPSCRKKIVMGERGIDELQTNYYIVYIKSLQRQKKGGGDYCKVHPDRRLVLFCKTCNETVCRDCTARAHNETQGHVIIETKQALIDNKHTLQEQIGQASQVVVDADDTITSLRNELSNMATTELSMTQSINDLFDEFEQKLQNQRQIIKDKIKAVYGSQSEAVQSDLNQIKELSTHVNIAMKNSNTALQNNILDEILSNTTSNALALNDMTDALRKAARRQHSKHSLQLDASTSKELFDTTVKDLGRFVAIQAKPPTACLATSIKLVLPEGAKINVMIKDSNGEHVKSRVTEGNDAYYLHFRPMKSGKHKLFIDFKGKTTSRIENPFTVKPNNPLLKVGEQGIGPKKFDGPAAVAVGKNGDIFVADFGNHTVQWFGASGDYLHSFPIGKRISQTEMITASALVATGLNELVCNKAIYVYKQNMWNLKSCNTITFYGPQGHLLQQVSSKSLKQVHGVAINSLQHIIASDLAQHKIFILTRKGSVLKTIGKTGGGSIPGQFRLPKAVCVGPNDEIIVSDSDNHRIQVLTKDGTFLNQFNGNDKFQLKSPNGVAADPHGHVLVCDWSDSSVKVFTMEGTFVGQLESTSERMMWPRGLAIAPPNHTIVADSGNHCIKAYKYM</sequence>